<protein>
    <submittedName>
        <fullName evidence="2">Uncharacterized protein</fullName>
    </submittedName>
</protein>
<reference evidence="2 3" key="1">
    <citation type="submission" date="2016-02" db="EMBL/GenBank/DDBJ databases">
        <title>Genome analysis of coral dinoflagellate symbionts highlights evolutionary adaptations to a symbiotic lifestyle.</title>
        <authorList>
            <person name="Aranda M."/>
            <person name="Li Y."/>
            <person name="Liew Y.J."/>
            <person name="Baumgarten S."/>
            <person name="Simakov O."/>
            <person name="Wilson M."/>
            <person name="Piel J."/>
            <person name="Ashoor H."/>
            <person name="Bougouffa S."/>
            <person name="Bajic V.B."/>
            <person name="Ryu T."/>
            <person name="Ravasi T."/>
            <person name="Bayer T."/>
            <person name="Micklem G."/>
            <person name="Kim H."/>
            <person name="Bhak J."/>
            <person name="Lajeunesse T.C."/>
            <person name="Voolstra C.R."/>
        </authorList>
    </citation>
    <scope>NUCLEOTIDE SEQUENCE [LARGE SCALE GENOMIC DNA]</scope>
    <source>
        <strain evidence="2 3">CCMP2467</strain>
    </source>
</reference>
<evidence type="ECO:0000313" key="2">
    <source>
        <dbReference type="EMBL" id="OLP99773.1"/>
    </source>
</evidence>
<comment type="caution">
    <text evidence="2">The sequence shown here is derived from an EMBL/GenBank/DDBJ whole genome shotgun (WGS) entry which is preliminary data.</text>
</comment>
<keyword evidence="3" id="KW-1185">Reference proteome</keyword>
<evidence type="ECO:0000313" key="3">
    <source>
        <dbReference type="Proteomes" id="UP000186817"/>
    </source>
</evidence>
<proteinExistence type="predicted"/>
<gene>
    <name evidence="2" type="ORF">AK812_SmicGene17627</name>
</gene>
<feature type="compositionally biased region" description="Basic and acidic residues" evidence="1">
    <location>
        <begin position="1"/>
        <end position="35"/>
    </location>
</feature>
<sequence length="264" mass="28435">MSTVSERHSLVDALKQKAQEEKAAQQAGKGDKPDAQKPNVDMTSSGIVVGAEDGKSAHVVLKETGASHKFAIDSLTKKRPAPASEAATPAIATISVSVALVLQAYNHGIDADVFPHQLYCTFPEVLVALAATLRPAWLLFDGAAGADSKEPLLDFSPRSPLQDDEILAEPEEAPSRLLREEALERRPRRRIKGGLPPAAQLRMTRRARKIAASWAAILSTNGMGLVVDGRVMLVRLEGRQIHFDSEAFPLQEMALQLDGRALPG</sequence>
<dbReference type="AlphaFoldDB" id="A0A1Q9DX65"/>
<feature type="region of interest" description="Disordered" evidence="1">
    <location>
        <begin position="1"/>
        <end position="42"/>
    </location>
</feature>
<dbReference type="EMBL" id="LSRX01000350">
    <property type="protein sequence ID" value="OLP99773.1"/>
    <property type="molecule type" value="Genomic_DNA"/>
</dbReference>
<evidence type="ECO:0000256" key="1">
    <source>
        <dbReference type="SAM" id="MobiDB-lite"/>
    </source>
</evidence>
<organism evidence="2 3">
    <name type="scientific">Symbiodinium microadriaticum</name>
    <name type="common">Dinoflagellate</name>
    <name type="synonym">Zooxanthella microadriatica</name>
    <dbReference type="NCBI Taxonomy" id="2951"/>
    <lineage>
        <taxon>Eukaryota</taxon>
        <taxon>Sar</taxon>
        <taxon>Alveolata</taxon>
        <taxon>Dinophyceae</taxon>
        <taxon>Suessiales</taxon>
        <taxon>Symbiodiniaceae</taxon>
        <taxon>Symbiodinium</taxon>
    </lineage>
</organism>
<dbReference type="Proteomes" id="UP000186817">
    <property type="component" value="Unassembled WGS sequence"/>
</dbReference>
<dbReference type="OrthoDB" id="10466161at2759"/>
<accession>A0A1Q9DX65</accession>
<name>A0A1Q9DX65_SYMMI</name>